<comment type="caution">
    <text evidence="2">The sequence shown here is derived from an EMBL/GenBank/DDBJ whole genome shotgun (WGS) entry which is preliminary data.</text>
</comment>
<evidence type="ECO:0008006" key="4">
    <source>
        <dbReference type="Google" id="ProtNLM"/>
    </source>
</evidence>
<organism evidence="2 3">
    <name type="scientific">Catellatospora coxensis</name>
    <dbReference type="NCBI Taxonomy" id="310354"/>
    <lineage>
        <taxon>Bacteria</taxon>
        <taxon>Bacillati</taxon>
        <taxon>Actinomycetota</taxon>
        <taxon>Actinomycetes</taxon>
        <taxon>Micromonosporales</taxon>
        <taxon>Micromonosporaceae</taxon>
        <taxon>Catellatospora</taxon>
    </lineage>
</organism>
<evidence type="ECO:0000313" key="3">
    <source>
        <dbReference type="Proteomes" id="UP000630887"/>
    </source>
</evidence>
<protein>
    <recommendedName>
        <fullName evidence="4">Sporulation-control protein</fullName>
    </recommendedName>
</protein>
<feature type="compositionally biased region" description="Gly residues" evidence="1">
    <location>
        <begin position="366"/>
        <end position="375"/>
    </location>
</feature>
<sequence>MMEGMVLRRILSSLGFGGVDVDTVLSTPATRPGGAFSGQVRLHAKGDVEITSVWLLLVADGGGAQTELARYPVADRVPLTGGTGHAVGFHLATPYAVPVTLVYGHPMPGVAVGVRTEVTVAQGSAKTDFDPLGVEPTEIQQAVLDALGTIGCRFVRSELRPGSPVTQAITFYAPVPQGQPVGPHIPQLAFTFAADPQGLTVVADLAGRPGPGEVHRVAEPEFRQLIAQPAQWIELVDGWVRRALDRVAALPDQDPGSFMRPSVQAGPTAPGQPRKPYAYPAQGFGGYRYGGYRGAGTMIGAGLGGAALGFLGGIIVGDMIHDALTPDVSPDATADAQGAADAQDAGTADTYTDTGYADQGQNVADSGGGYEAGGYDPGGYDSGGFDSGFGDFGDF</sequence>
<evidence type="ECO:0000313" key="2">
    <source>
        <dbReference type="EMBL" id="GIG07022.1"/>
    </source>
</evidence>
<dbReference type="EMBL" id="BONI01000029">
    <property type="protein sequence ID" value="GIG07022.1"/>
    <property type="molecule type" value="Genomic_DNA"/>
</dbReference>
<gene>
    <name evidence="2" type="ORF">Cco03nite_37220</name>
</gene>
<accession>A0A8J3P7V3</accession>
<feature type="region of interest" description="Disordered" evidence="1">
    <location>
        <begin position="255"/>
        <end position="277"/>
    </location>
</feature>
<proteinExistence type="predicted"/>
<dbReference type="Pfam" id="PF07070">
    <property type="entry name" value="Spo0M"/>
    <property type="match status" value="1"/>
</dbReference>
<dbReference type="PANTHER" id="PTHR40053">
    <property type="entry name" value="SPORULATION-CONTROL PROTEIN SPO0M"/>
    <property type="match status" value="1"/>
</dbReference>
<dbReference type="AlphaFoldDB" id="A0A8J3P7V3"/>
<reference evidence="2 3" key="1">
    <citation type="submission" date="2021-01" db="EMBL/GenBank/DDBJ databases">
        <title>Whole genome shotgun sequence of Catellatospora coxensis NBRC 107359.</title>
        <authorList>
            <person name="Komaki H."/>
            <person name="Tamura T."/>
        </authorList>
    </citation>
    <scope>NUCLEOTIDE SEQUENCE [LARGE SCALE GENOMIC DNA]</scope>
    <source>
        <strain evidence="2 3">NBRC 107359</strain>
    </source>
</reference>
<dbReference type="PANTHER" id="PTHR40053:SF1">
    <property type="entry name" value="SPORULATION-CONTROL PROTEIN SPO0M"/>
    <property type="match status" value="1"/>
</dbReference>
<name>A0A8J3P7V3_9ACTN</name>
<evidence type="ECO:0000256" key="1">
    <source>
        <dbReference type="SAM" id="MobiDB-lite"/>
    </source>
</evidence>
<keyword evidence="3" id="KW-1185">Reference proteome</keyword>
<dbReference type="InterPro" id="IPR009776">
    <property type="entry name" value="Spore_0_M"/>
</dbReference>
<feature type="compositionally biased region" description="Low complexity" evidence="1">
    <location>
        <begin position="331"/>
        <end position="360"/>
    </location>
</feature>
<dbReference type="Proteomes" id="UP000630887">
    <property type="component" value="Unassembled WGS sequence"/>
</dbReference>
<feature type="region of interest" description="Disordered" evidence="1">
    <location>
        <begin position="331"/>
        <end position="375"/>
    </location>
</feature>